<evidence type="ECO:0000259" key="1">
    <source>
        <dbReference type="Pfam" id="PF16227"/>
    </source>
</evidence>
<keyword evidence="3" id="KW-1185">Reference proteome</keyword>
<sequence length="504" mass="56056">MNHVMIKFVKIFIFTLFAASLLLSISCEKDTVEEDKKEQPKEVAPTVDDGILKILTIGNSFSEDAVENYLYDLMREAEIPVVIGNLYIGSSSLDIHWQNGRNNSAAYDFRRIDTEGKKTNASSTLGDALESEEWDYISFQQASPYSGLAKSYEAHLPPLYEYVKPRTTNTDVKFILHQTWAYAQNSTHEGFAHYDRDQLHMYNAIVDAIEKARGFVPIDLVVPVGTAIQNGRASFIGDNFTRDGWHLDLNIGRYTAACTWFEALTGKNVTNSTFKPAALSEYTARLARAMAHQAILKPNEMTELQEYKDGNYQPFTDPVYIDFGQNAPALGWNQLRGFTTGSSLSNIMDIDGVPIGLSLTLTMGFNGRNDAGERNTNTDFNMPESVSGDSYFGNSKAIFDNKLVERSQIKIAGFDKNKTYDFCFFGSRSGVGGTENREAKYTVAGKNEKIARLNASNNRQQLACVQAIAPDDEGEITITLMAGESNTNGNGFYYINAMRIAPSE</sequence>
<evidence type="ECO:0000313" key="3">
    <source>
        <dbReference type="Proteomes" id="UP000292855"/>
    </source>
</evidence>
<feature type="domain" description="DUF4886" evidence="1">
    <location>
        <begin position="53"/>
        <end position="294"/>
    </location>
</feature>
<dbReference type="AlphaFoldDB" id="A0A4Q6XP99"/>
<proteinExistence type="predicted"/>
<dbReference type="OrthoDB" id="265974at2"/>
<dbReference type="Proteomes" id="UP000292855">
    <property type="component" value="Unassembled WGS sequence"/>
</dbReference>
<evidence type="ECO:0000313" key="2">
    <source>
        <dbReference type="EMBL" id="RZF62043.1"/>
    </source>
</evidence>
<dbReference type="PROSITE" id="PS51257">
    <property type="entry name" value="PROKAR_LIPOPROTEIN"/>
    <property type="match status" value="1"/>
</dbReference>
<dbReference type="InterPro" id="IPR032616">
    <property type="entry name" value="DUF4886"/>
</dbReference>
<organism evidence="2 3">
    <name type="scientific">Sphingobacterium corticibacterium</name>
    <dbReference type="NCBI Taxonomy" id="2484746"/>
    <lineage>
        <taxon>Bacteria</taxon>
        <taxon>Pseudomonadati</taxon>
        <taxon>Bacteroidota</taxon>
        <taxon>Sphingobacteriia</taxon>
        <taxon>Sphingobacteriales</taxon>
        <taxon>Sphingobacteriaceae</taxon>
        <taxon>Sphingobacterium</taxon>
    </lineage>
</organism>
<reference evidence="2 3" key="1">
    <citation type="submission" date="2019-02" db="EMBL/GenBank/DDBJ databases">
        <authorList>
            <person name="Li Y."/>
        </authorList>
    </citation>
    <scope>NUCLEOTIDE SEQUENCE [LARGE SCALE GENOMIC DNA]</scope>
    <source>
        <strain evidence="2 3">30C10-4-7</strain>
    </source>
</reference>
<accession>A0A4Q6XP99</accession>
<dbReference type="GO" id="GO:0016788">
    <property type="term" value="F:hydrolase activity, acting on ester bonds"/>
    <property type="evidence" value="ECO:0007669"/>
    <property type="project" value="UniProtKB-ARBA"/>
</dbReference>
<protein>
    <submittedName>
        <fullName evidence="2">DUF4886 domain-containing protein</fullName>
    </submittedName>
</protein>
<dbReference type="Pfam" id="PF16227">
    <property type="entry name" value="DUF4886"/>
    <property type="match status" value="1"/>
</dbReference>
<dbReference type="Gene3D" id="3.40.50.1110">
    <property type="entry name" value="SGNH hydrolase"/>
    <property type="match status" value="1"/>
</dbReference>
<name>A0A4Q6XP99_9SPHI</name>
<gene>
    <name evidence="2" type="ORF">EWE74_04300</name>
</gene>
<dbReference type="InterPro" id="IPR036514">
    <property type="entry name" value="SGNH_hydro_sf"/>
</dbReference>
<comment type="caution">
    <text evidence="2">The sequence shown here is derived from an EMBL/GenBank/DDBJ whole genome shotgun (WGS) entry which is preliminary data.</text>
</comment>
<dbReference type="EMBL" id="SGIT01000001">
    <property type="protein sequence ID" value="RZF62043.1"/>
    <property type="molecule type" value="Genomic_DNA"/>
</dbReference>